<feature type="domain" description="C2H2-type" evidence="12">
    <location>
        <begin position="15"/>
        <end position="44"/>
    </location>
</feature>
<evidence type="ECO:0000256" key="2">
    <source>
        <dbReference type="ARBA" id="ARBA00022553"/>
    </source>
</evidence>
<dbReference type="Gene3D" id="3.30.160.60">
    <property type="entry name" value="Classic Zinc Finger"/>
    <property type="match status" value="1"/>
</dbReference>
<feature type="compositionally biased region" description="Acidic residues" evidence="11">
    <location>
        <begin position="56"/>
        <end position="74"/>
    </location>
</feature>
<keyword evidence="8" id="KW-0804">Transcription</keyword>
<evidence type="ECO:0000256" key="8">
    <source>
        <dbReference type="ARBA" id="ARBA00023163"/>
    </source>
</evidence>
<dbReference type="EMBL" id="JAOTOJ010000011">
    <property type="protein sequence ID" value="KAK9394656.1"/>
    <property type="molecule type" value="Genomic_DNA"/>
</dbReference>
<dbReference type="InterPro" id="IPR051969">
    <property type="entry name" value="Zinc-finger_DNA-bd_regulators"/>
</dbReference>
<evidence type="ECO:0000256" key="4">
    <source>
        <dbReference type="ARBA" id="ARBA00022737"/>
    </source>
</evidence>
<comment type="caution">
    <text evidence="13">The sequence shown here is derived from an EMBL/GenBank/DDBJ whole genome shotgun (WGS) entry which is preliminary data.</text>
</comment>
<proteinExistence type="predicted"/>
<evidence type="ECO:0000256" key="7">
    <source>
        <dbReference type="ARBA" id="ARBA00023015"/>
    </source>
</evidence>
<dbReference type="PANTHER" id="PTHR45944">
    <property type="entry name" value="SCHNURRI, ISOFORM F"/>
    <property type="match status" value="1"/>
</dbReference>
<dbReference type="GO" id="GO:0005634">
    <property type="term" value="C:nucleus"/>
    <property type="evidence" value="ECO:0007669"/>
    <property type="project" value="UniProtKB-SubCell"/>
</dbReference>
<organism evidence="13 14">
    <name type="scientific">Crotalus adamanteus</name>
    <name type="common">Eastern diamondback rattlesnake</name>
    <dbReference type="NCBI Taxonomy" id="8729"/>
    <lineage>
        <taxon>Eukaryota</taxon>
        <taxon>Metazoa</taxon>
        <taxon>Chordata</taxon>
        <taxon>Craniata</taxon>
        <taxon>Vertebrata</taxon>
        <taxon>Euteleostomi</taxon>
        <taxon>Lepidosauria</taxon>
        <taxon>Squamata</taxon>
        <taxon>Bifurcata</taxon>
        <taxon>Unidentata</taxon>
        <taxon>Episquamata</taxon>
        <taxon>Toxicofera</taxon>
        <taxon>Serpentes</taxon>
        <taxon>Colubroidea</taxon>
        <taxon>Viperidae</taxon>
        <taxon>Crotalinae</taxon>
        <taxon>Crotalus</taxon>
    </lineage>
</organism>
<dbReference type="PANTHER" id="PTHR45944:SF5">
    <property type="entry name" value="TRANSCRIPTION FACTOR HIVEP3"/>
    <property type="match status" value="1"/>
</dbReference>
<evidence type="ECO:0000259" key="12">
    <source>
        <dbReference type="PROSITE" id="PS50157"/>
    </source>
</evidence>
<feature type="compositionally biased region" description="Polar residues" evidence="11">
    <location>
        <begin position="125"/>
        <end position="151"/>
    </location>
</feature>
<evidence type="ECO:0000256" key="10">
    <source>
        <dbReference type="PROSITE-ProRule" id="PRU00042"/>
    </source>
</evidence>
<feature type="compositionally biased region" description="Acidic residues" evidence="11">
    <location>
        <begin position="85"/>
        <end position="116"/>
    </location>
</feature>
<dbReference type="SUPFAM" id="SSF57667">
    <property type="entry name" value="beta-beta-alpha zinc fingers"/>
    <property type="match status" value="1"/>
</dbReference>
<dbReference type="InterPro" id="IPR003604">
    <property type="entry name" value="Matrin/U1-like-C_Znf_C2H2"/>
</dbReference>
<keyword evidence="2" id="KW-0597">Phosphoprotein</keyword>
<feature type="region of interest" description="Disordered" evidence="11">
    <location>
        <begin position="55"/>
        <end position="176"/>
    </location>
</feature>
<dbReference type="Proteomes" id="UP001474421">
    <property type="component" value="Unassembled WGS sequence"/>
</dbReference>
<evidence type="ECO:0000256" key="11">
    <source>
        <dbReference type="SAM" id="MobiDB-lite"/>
    </source>
</evidence>
<evidence type="ECO:0000256" key="1">
    <source>
        <dbReference type="ARBA" id="ARBA00004123"/>
    </source>
</evidence>
<dbReference type="SMART" id="SM00355">
    <property type="entry name" value="ZnF_C2H2"/>
    <property type="match status" value="1"/>
</dbReference>
<evidence type="ECO:0000256" key="6">
    <source>
        <dbReference type="ARBA" id="ARBA00022833"/>
    </source>
</evidence>
<dbReference type="InterPro" id="IPR013087">
    <property type="entry name" value="Znf_C2H2_type"/>
</dbReference>
<dbReference type="AlphaFoldDB" id="A0AAW1AYQ3"/>
<evidence type="ECO:0000256" key="9">
    <source>
        <dbReference type="ARBA" id="ARBA00023242"/>
    </source>
</evidence>
<evidence type="ECO:0000313" key="13">
    <source>
        <dbReference type="EMBL" id="KAK9394656.1"/>
    </source>
</evidence>
<name>A0AAW1AYQ3_CROAD</name>
<dbReference type="SMART" id="SM00451">
    <property type="entry name" value="ZnF_U1"/>
    <property type="match status" value="1"/>
</dbReference>
<evidence type="ECO:0000313" key="14">
    <source>
        <dbReference type="Proteomes" id="UP001474421"/>
    </source>
</evidence>
<dbReference type="FunFam" id="3.30.160.60:FF:000033">
    <property type="entry name" value="Immunodeficiency virus type I enhancer binding protein 1"/>
    <property type="match status" value="1"/>
</dbReference>
<keyword evidence="3" id="KW-0479">Metal-binding</keyword>
<evidence type="ECO:0000256" key="5">
    <source>
        <dbReference type="ARBA" id="ARBA00022771"/>
    </source>
</evidence>
<gene>
    <name evidence="13" type="ORF">NXF25_015184</name>
</gene>
<dbReference type="GO" id="GO:0000978">
    <property type="term" value="F:RNA polymerase II cis-regulatory region sequence-specific DNA binding"/>
    <property type="evidence" value="ECO:0007669"/>
    <property type="project" value="TreeGrafter"/>
</dbReference>
<dbReference type="InterPro" id="IPR036236">
    <property type="entry name" value="Znf_C2H2_sf"/>
</dbReference>
<keyword evidence="9" id="KW-0539">Nucleus</keyword>
<reference evidence="13 14" key="1">
    <citation type="journal article" date="2024" name="Proc. Natl. Acad. Sci. U.S.A.">
        <title>The genetic regulatory architecture and epigenomic basis for age-related changes in rattlesnake venom.</title>
        <authorList>
            <person name="Hogan M.P."/>
            <person name="Holding M.L."/>
            <person name="Nystrom G.S."/>
            <person name="Colston T.J."/>
            <person name="Bartlett D.A."/>
            <person name="Mason A.J."/>
            <person name="Ellsworth S.A."/>
            <person name="Rautsaw R.M."/>
            <person name="Lawrence K.C."/>
            <person name="Strickland J.L."/>
            <person name="He B."/>
            <person name="Fraser P."/>
            <person name="Margres M.J."/>
            <person name="Gilbert D.M."/>
            <person name="Gibbs H.L."/>
            <person name="Parkinson C.L."/>
            <person name="Rokyta D.R."/>
        </authorList>
    </citation>
    <scope>NUCLEOTIDE SEQUENCE [LARGE SCALE GENOMIC DNA]</scope>
    <source>
        <strain evidence="13">DRR0105</strain>
    </source>
</reference>
<dbReference type="PROSITE" id="PS00028">
    <property type="entry name" value="ZINC_FINGER_C2H2_1"/>
    <property type="match status" value="1"/>
</dbReference>
<protein>
    <submittedName>
        <fullName evidence="13">Transcription factor HIVEP3</fullName>
    </submittedName>
</protein>
<keyword evidence="5 10" id="KW-0863">Zinc-finger</keyword>
<feature type="compositionally biased region" description="Polar residues" evidence="11">
    <location>
        <begin position="159"/>
        <end position="171"/>
    </location>
</feature>
<dbReference type="GO" id="GO:0008270">
    <property type="term" value="F:zinc ion binding"/>
    <property type="evidence" value="ECO:0007669"/>
    <property type="project" value="UniProtKB-KW"/>
</dbReference>
<keyword evidence="7" id="KW-0805">Transcription regulation</keyword>
<keyword evidence="14" id="KW-1185">Reference proteome</keyword>
<keyword evidence="4" id="KW-0677">Repeat</keyword>
<keyword evidence="6" id="KW-0862">Zinc</keyword>
<dbReference type="PROSITE" id="PS50157">
    <property type="entry name" value="ZINC_FINGER_C2H2_2"/>
    <property type="match status" value="1"/>
</dbReference>
<comment type="subcellular location">
    <subcellularLocation>
        <location evidence="1">Nucleus</location>
    </subcellularLocation>
</comment>
<sequence>MLKKHIHTHTDVRPYVCKYCNFAFKTKGNLTKHMKSKAHSKKCQEMGVLASTLGELEPEEGTTEDLFQDSEGQEGSELLEHQFSDLEESGDDDDDDDDDNEEEEDEEEEEEEDNQEESLGKPSETKNTSLPGNFLRSSLLSQEKGTKTTLSAVEDVPSGNESTVHCSQTASLEPEMKWSLDKDTELHEDPKLKTESRSPTVSPGIIQHLYFRPLQSLHEVPIHALDRVEDHIFSHLPLHSQQLPRSPCPMIPIGGIQMVQARPSSHPSLGHGSVMSLQASYFELGGSTFEFSQMKVKGKETPNRYEAPSSSATSPLQSGIYVEEKTRTSELQQIQSKEGYRVKKCSSEQESCTATQMSSCSMGEYSSKPLAHGEGPFTKKGKKHGGSSCTTFRSNCTFISSIPTQSLDRSSSMGCLLEHSFSQSSHQLSTRRRNLSGEPAPQAGAPRRRSPSLEHAAGFGLAQSRMENSTGNT</sequence>
<accession>A0AAW1AYQ3</accession>
<evidence type="ECO:0000256" key="3">
    <source>
        <dbReference type="ARBA" id="ARBA00022723"/>
    </source>
</evidence>
<dbReference type="GO" id="GO:0000981">
    <property type="term" value="F:DNA-binding transcription factor activity, RNA polymerase II-specific"/>
    <property type="evidence" value="ECO:0007669"/>
    <property type="project" value="TreeGrafter"/>
</dbReference>
<feature type="region of interest" description="Disordered" evidence="11">
    <location>
        <begin position="424"/>
        <end position="473"/>
    </location>
</feature>